<dbReference type="AlphaFoldDB" id="A0A6J6W727"/>
<dbReference type="InterPro" id="IPR052161">
    <property type="entry name" value="Mycobact_Acyl-CoA_DH"/>
</dbReference>
<dbReference type="GO" id="GO:0005886">
    <property type="term" value="C:plasma membrane"/>
    <property type="evidence" value="ECO:0007669"/>
    <property type="project" value="TreeGrafter"/>
</dbReference>
<evidence type="ECO:0000259" key="7">
    <source>
        <dbReference type="Pfam" id="PF02770"/>
    </source>
</evidence>
<dbReference type="SUPFAM" id="SSF47203">
    <property type="entry name" value="Acyl-CoA dehydrogenase C-terminal domain-like"/>
    <property type="match status" value="1"/>
</dbReference>
<feature type="domain" description="Acyl-CoA oxidase/dehydrogenase middle" evidence="7">
    <location>
        <begin position="139"/>
        <end position="231"/>
    </location>
</feature>
<reference evidence="9" key="1">
    <citation type="submission" date="2020-05" db="EMBL/GenBank/DDBJ databases">
        <authorList>
            <person name="Chiriac C."/>
            <person name="Salcher M."/>
            <person name="Ghai R."/>
            <person name="Kavagutti S V."/>
        </authorList>
    </citation>
    <scope>NUCLEOTIDE SEQUENCE</scope>
</reference>
<proteinExistence type="inferred from homology"/>
<dbReference type="InterPro" id="IPR013786">
    <property type="entry name" value="AcylCoA_DH/ox_N"/>
</dbReference>
<dbReference type="Gene3D" id="1.20.140.10">
    <property type="entry name" value="Butyryl-CoA Dehydrogenase, subunit A, domain 3"/>
    <property type="match status" value="1"/>
</dbReference>
<dbReference type="Pfam" id="PF02771">
    <property type="entry name" value="Acyl-CoA_dh_N"/>
    <property type="match status" value="1"/>
</dbReference>
<evidence type="ECO:0000259" key="6">
    <source>
        <dbReference type="Pfam" id="PF00441"/>
    </source>
</evidence>
<evidence type="ECO:0000256" key="2">
    <source>
        <dbReference type="ARBA" id="ARBA00009347"/>
    </source>
</evidence>
<evidence type="ECO:0000256" key="4">
    <source>
        <dbReference type="ARBA" id="ARBA00022827"/>
    </source>
</evidence>
<comment type="similarity">
    <text evidence="2">Belongs to the acyl-CoA dehydrogenase family.</text>
</comment>
<evidence type="ECO:0000313" key="9">
    <source>
        <dbReference type="EMBL" id="CAB4780661.1"/>
    </source>
</evidence>
<organism evidence="9">
    <name type="scientific">freshwater metagenome</name>
    <dbReference type="NCBI Taxonomy" id="449393"/>
    <lineage>
        <taxon>unclassified sequences</taxon>
        <taxon>metagenomes</taxon>
        <taxon>ecological metagenomes</taxon>
    </lineage>
</organism>
<dbReference type="PANTHER" id="PTHR43292">
    <property type="entry name" value="ACYL-COA DEHYDROGENASE"/>
    <property type="match status" value="1"/>
</dbReference>
<evidence type="ECO:0000256" key="1">
    <source>
        <dbReference type="ARBA" id="ARBA00001974"/>
    </source>
</evidence>
<protein>
    <submittedName>
        <fullName evidence="9">Unannotated protein</fullName>
    </submittedName>
</protein>
<keyword evidence="5" id="KW-0560">Oxidoreductase</keyword>
<dbReference type="Pfam" id="PF00441">
    <property type="entry name" value="Acyl-CoA_dh_1"/>
    <property type="match status" value="1"/>
</dbReference>
<dbReference type="Pfam" id="PF02770">
    <property type="entry name" value="Acyl-CoA_dh_M"/>
    <property type="match status" value="1"/>
</dbReference>
<feature type="domain" description="Acyl-CoA dehydrogenase/oxidase N-terminal" evidence="8">
    <location>
        <begin position="26"/>
        <end position="131"/>
    </location>
</feature>
<dbReference type="GO" id="GO:0050660">
    <property type="term" value="F:flavin adenine dinucleotide binding"/>
    <property type="evidence" value="ECO:0007669"/>
    <property type="project" value="InterPro"/>
</dbReference>
<gene>
    <name evidence="9" type="ORF">UFOPK2880_01424</name>
</gene>
<dbReference type="FunFam" id="2.40.110.10:FF:000011">
    <property type="entry name" value="Acyl-CoA dehydrogenase FadE34"/>
    <property type="match status" value="1"/>
</dbReference>
<sequence>MSDCSTQWQTVHMSNTTIDDALNPVEAEAFRVQVREFLEKNASGIGRRSETSIQIGKTYQAALTEAGLAGLVYGKEHGGAGLTRAHDRIYREEYGKYPDMTFELTISHGMCLPMLNQFGTEEQKRQFMPDNIAARTMWCQMFSEPGAGSDVASLQTKAELDGDEWVLNGQKVWTTLAHVSDYGVVIARTNPDAPKHAGISMFIIDMKAPGVEIRPIHQIDGGSHFNEIFLTDVRTPKSWLLGELNNGWNQATAMLMFERVAIGTGSSSGVTHNLADRLIDVAKNNGKLSDPVIRQELMKLYCEETCKSLVSMRTRAEMKAGKVPGPGGSLGKLHGAVIARFSRPLINRLVGADCDAWEGEGRGENWARYILSSFQSNIAGGTDEIQRNIIGDRVLGLPREPMVDKNMPFKDLKVGTIRS</sequence>
<dbReference type="InterPro" id="IPR037069">
    <property type="entry name" value="AcylCoA_DH/ox_N_sf"/>
</dbReference>
<dbReference type="InterPro" id="IPR009100">
    <property type="entry name" value="AcylCoA_DH/oxidase_NM_dom_sf"/>
</dbReference>
<dbReference type="Gene3D" id="1.10.540.10">
    <property type="entry name" value="Acyl-CoA dehydrogenase/oxidase, N-terminal domain"/>
    <property type="match status" value="1"/>
</dbReference>
<feature type="domain" description="Acyl-CoA dehydrogenase/oxidase C-terminal" evidence="6">
    <location>
        <begin position="245"/>
        <end position="395"/>
    </location>
</feature>
<dbReference type="InterPro" id="IPR006091">
    <property type="entry name" value="Acyl-CoA_Oxase/DH_mid-dom"/>
</dbReference>
<dbReference type="EMBL" id="CAEZZP010000106">
    <property type="protein sequence ID" value="CAB4780661.1"/>
    <property type="molecule type" value="Genomic_DNA"/>
</dbReference>
<dbReference type="InterPro" id="IPR046373">
    <property type="entry name" value="Acyl-CoA_Oxase/DH_mid-dom_sf"/>
</dbReference>
<evidence type="ECO:0000256" key="3">
    <source>
        <dbReference type="ARBA" id="ARBA00022630"/>
    </source>
</evidence>
<dbReference type="InterPro" id="IPR036250">
    <property type="entry name" value="AcylCo_DH-like_C"/>
</dbReference>
<dbReference type="Gene3D" id="2.40.110.10">
    <property type="entry name" value="Butyryl-CoA Dehydrogenase, subunit A, domain 2"/>
    <property type="match status" value="1"/>
</dbReference>
<accession>A0A6J6W727</accession>
<comment type="cofactor">
    <cofactor evidence="1">
        <name>FAD</name>
        <dbReference type="ChEBI" id="CHEBI:57692"/>
    </cofactor>
</comment>
<dbReference type="SUPFAM" id="SSF56645">
    <property type="entry name" value="Acyl-CoA dehydrogenase NM domain-like"/>
    <property type="match status" value="1"/>
</dbReference>
<keyword evidence="4" id="KW-0274">FAD</keyword>
<evidence type="ECO:0000259" key="8">
    <source>
        <dbReference type="Pfam" id="PF02771"/>
    </source>
</evidence>
<dbReference type="PANTHER" id="PTHR43292:SF4">
    <property type="entry name" value="ACYL-COA DEHYDROGENASE FADE34"/>
    <property type="match status" value="1"/>
</dbReference>
<keyword evidence="3" id="KW-0285">Flavoprotein</keyword>
<dbReference type="GO" id="GO:0016627">
    <property type="term" value="F:oxidoreductase activity, acting on the CH-CH group of donors"/>
    <property type="evidence" value="ECO:0007669"/>
    <property type="project" value="InterPro"/>
</dbReference>
<name>A0A6J6W727_9ZZZZ</name>
<dbReference type="InterPro" id="IPR009075">
    <property type="entry name" value="AcylCo_DH/oxidase_C"/>
</dbReference>
<evidence type="ECO:0000256" key="5">
    <source>
        <dbReference type="ARBA" id="ARBA00023002"/>
    </source>
</evidence>